<accession>A0ABT0B540</accession>
<dbReference type="EMBL" id="JALHLE010000028">
    <property type="protein sequence ID" value="MCJ2180154.1"/>
    <property type="molecule type" value="Genomic_DNA"/>
</dbReference>
<keyword evidence="4" id="KW-1185">Reference proteome</keyword>
<reference evidence="3" key="1">
    <citation type="submission" date="2022-03" db="EMBL/GenBank/DDBJ databases">
        <title>Identification of a novel bacterium isolated from mangrove sediments.</title>
        <authorList>
            <person name="Pan X."/>
        </authorList>
    </citation>
    <scope>NUCLEOTIDE SEQUENCE</scope>
    <source>
        <strain evidence="3">B2580</strain>
    </source>
</reference>
<evidence type="ECO:0000259" key="2">
    <source>
        <dbReference type="Pfam" id="PF08751"/>
    </source>
</evidence>
<evidence type="ECO:0000313" key="3">
    <source>
        <dbReference type="EMBL" id="MCJ2180154.1"/>
    </source>
</evidence>
<feature type="region of interest" description="Disordered" evidence="1">
    <location>
        <begin position="939"/>
        <end position="995"/>
    </location>
</feature>
<feature type="domain" description="TrwC relaxase" evidence="2">
    <location>
        <begin position="10"/>
        <end position="281"/>
    </location>
</feature>
<dbReference type="NCBIfam" id="NF041492">
    <property type="entry name" value="MobF"/>
    <property type="match status" value="1"/>
</dbReference>
<proteinExistence type="predicted"/>
<feature type="region of interest" description="Disordered" evidence="1">
    <location>
        <begin position="285"/>
        <end position="305"/>
    </location>
</feature>
<feature type="compositionally biased region" description="Basic and acidic residues" evidence="1">
    <location>
        <begin position="986"/>
        <end position="995"/>
    </location>
</feature>
<dbReference type="Gene3D" id="3.40.50.300">
    <property type="entry name" value="P-loop containing nucleotide triphosphate hydrolases"/>
    <property type="match status" value="1"/>
</dbReference>
<protein>
    <submittedName>
        <fullName evidence="3">Conjugative relaxase</fullName>
    </submittedName>
</protein>
<dbReference type="RefSeq" id="WP_243995529.1">
    <property type="nucleotide sequence ID" value="NZ_JALHLE010000028.1"/>
</dbReference>
<sequence length="995" mass="108428">MHTIASVSSAGGAANYFAKDDYYLGDGPSEFSEWGGKGAEALGLQGEVTKSAFENLLNGKLPDGTIVNTNESRRSGVDLTFSLSKSASVLALVTGDKRILEAHQQAVKQTMAWVESKFAEARDYSRNRNGEAVRTGNLVYAMFQHDTSRKLDPQSHIHVVVAAVTQSAEGKWKALWNGELWKNNSVIGSAYHAFARAALEKIGYETEITGKHGQFEIKGVPKEVIQEFSQRRQDILDKAAELGRGANETEALREITKRTRDPKLNSDDKDVLRATWQQRASDRGFDGDRLVSQAQSRSEDRPEGKIRSAVRLQNLLGTVREVVGPYVRVSDPLTTNGLGRLSLTPSELRAEMAVASAIRIHGQREAAFAIDAIGKTALDLGLKGVTIDKIDVRVAQLLESRHLIPGVSDRLDKVVSHVTTPEHLQQERNLLAEIDRGRGAVKPIVPASEAAPRLQQAAGERPLNGEQMGAATLALSTRDRIVVIQGVAGAGKTTMIETIAGVAREEGKSVLGLSVANKMVGMLRDEAGIEAQTVSSFVNAHLRGALAGRGPQFDSSREALSGKVLMLDEASLVANDAMNNLAVIANKLGVERLLLIGDRAQLQAIDAGKAFSLVQSHDPAMARLDTSLRQQTEHMKQVATLTREGNFREAFQVLGDRIKQAGKEESHVAMAASKWLALPAEERAGTALYASGRASRAELNKLVQQGLKDEGTIKGEGKAVNTLLDVNATREELRYNHTYRAGQVLDVVRNSQPGGLDRGRYQVIAPRADGKVILRDADGRQMIFDPSKIAPTDKRDAIKLSERDRITLHEGDRIRWTATDKDRGLHNSDQAKVLSVDEHAIRVQNAKGDVIDLKPGDKMLERLGLSYAINMHQAQGMTTDKGIGVMHSSELHLSNQRLTHVMATRVRYDIEIVTNDKDRLLKAIERNPGDKTSALETIGEKSIDAKGGTRAAPEGNAKLPDTLRLDPGKLPGMSTGSMRSVPQLELPERNIERSR</sequence>
<dbReference type="InterPro" id="IPR014059">
    <property type="entry name" value="TraI/TrwC_relax"/>
</dbReference>
<evidence type="ECO:0000313" key="4">
    <source>
        <dbReference type="Proteomes" id="UP001162880"/>
    </source>
</evidence>
<comment type="caution">
    <text evidence="3">The sequence shown here is derived from an EMBL/GenBank/DDBJ whole genome shotgun (WGS) entry which is preliminary data.</text>
</comment>
<name>A0ABT0B540_9SPHN</name>
<dbReference type="Proteomes" id="UP001162880">
    <property type="component" value="Unassembled WGS sequence"/>
</dbReference>
<dbReference type="InterPro" id="IPR027417">
    <property type="entry name" value="P-loop_NTPase"/>
</dbReference>
<dbReference type="Pfam" id="PF08751">
    <property type="entry name" value="TrwC"/>
    <property type="match status" value="1"/>
</dbReference>
<dbReference type="InterPro" id="IPR014862">
    <property type="entry name" value="TrwC"/>
</dbReference>
<dbReference type="SUPFAM" id="SSF52540">
    <property type="entry name" value="P-loop containing nucleoside triphosphate hydrolases"/>
    <property type="match status" value="2"/>
</dbReference>
<organism evidence="3 4">
    <name type="scientific">Novosphingobium album</name>
    <name type="common">ex Hu et al. 2023</name>
    <dbReference type="NCBI Taxonomy" id="2930093"/>
    <lineage>
        <taxon>Bacteria</taxon>
        <taxon>Pseudomonadati</taxon>
        <taxon>Pseudomonadota</taxon>
        <taxon>Alphaproteobacteria</taxon>
        <taxon>Sphingomonadales</taxon>
        <taxon>Sphingomonadaceae</taxon>
        <taxon>Novosphingobium</taxon>
    </lineage>
</organism>
<dbReference type="Pfam" id="PF13604">
    <property type="entry name" value="AAA_30"/>
    <property type="match status" value="1"/>
</dbReference>
<dbReference type="SUPFAM" id="SSF55464">
    <property type="entry name" value="Origin of replication-binding domain, RBD-like"/>
    <property type="match status" value="1"/>
</dbReference>
<gene>
    <name evidence="3" type="ORF">MTR64_16405</name>
</gene>
<dbReference type="NCBIfam" id="TIGR02686">
    <property type="entry name" value="relax_trwC"/>
    <property type="match status" value="1"/>
</dbReference>
<evidence type="ECO:0000256" key="1">
    <source>
        <dbReference type="SAM" id="MobiDB-lite"/>
    </source>
</evidence>